<evidence type="ECO:0000313" key="6">
    <source>
        <dbReference type="Proteomes" id="UP001163821"/>
    </source>
</evidence>
<dbReference type="Pfam" id="PF00933">
    <property type="entry name" value="Glyco_hydro_3"/>
    <property type="match status" value="1"/>
</dbReference>
<gene>
    <name evidence="4" type="ORF">N2K84_20335</name>
    <name evidence="5" type="ORF">N2K84_20340</name>
</gene>
<sequence>LRDEWGFQHIVVSDCGAITDFFTTHKVSSTPVHAAAKGVLAGTDVECVWENYPYKTLPEAVERGLMKEDDIDKSLKRVLIGRFELGDFDDDALVPWAQIPASVINSDE</sequence>
<feature type="non-terminal residue" evidence="4">
    <location>
        <position position="1"/>
    </location>
</feature>
<accession>A0AA42C8T7</accession>
<dbReference type="AlphaFoldDB" id="A0AA42C8T7"/>
<evidence type="ECO:0000313" key="4">
    <source>
        <dbReference type="EMBL" id="MCW0485089.1"/>
    </source>
</evidence>
<feature type="domain" description="Glycoside hydrolase family 3 N-terminal" evidence="3">
    <location>
        <begin position="1"/>
        <end position="79"/>
    </location>
</feature>
<evidence type="ECO:0000256" key="2">
    <source>
        <dbReference type="ARBA" id="ARBA00022801"/>
    </source>
</evidence>
<dbReference type="SUPFAM" id="SSF51445">
    <property type="entry name" value="(Trans)glycosidases"/>
    <property type="match status" value="1"/>
</dbReference>
<dbReference type="EMBL" id="JAPAAF010000151">
    <property type="protein sequence ID" value="MCW0485090.1"/>
    <property type="molecule type" value="Genomic_DNA"/>
</dbReference>
<keyword evidence="6" id="KW-1185">Reference proteome</keyword>
<dbReference type="InterPro" id="IPR044993">
    <property type="entry name" value="BXL"/>
</dbReference>
<comment type="similarity">
    <text evidence="1">Belongs to the glycosyl hydrolase 3 family.</text>
</comment>
<dbReference type="PANTHER" id="PTHR42721:SF3">
    <property type="entry name" value="BETA-D-XYLOSIDASE 5-RELATED"/>
    <property type="match status" value="1"/>
</dbReference>
<dbReference type="GO" id="GO:0009044">
    <property type="term" value="F:xylan 1,4-beta-xylosidase activity"/>
    <property type="evidence" value="ECO:0007669"/>
    <property type="project" value="InterPro"/>
</dbReference>
<dbReference type="RefSeq" id="WP_282593661.1">
    <property type="nucleotide sequence ID" value="NZ_JAPAAF010000150.1"/>
</dbReference>
<proteinExistence type="inferred from homology"/>
<protein>
    <submittedName>
        <fullName evidence="4">Glycoside hydrolase family 3 protein</fullName>
    </submittedName>
</protein>
<dbReference type="Proteomes" id="UP001163821">
    <property type="component" value="Unassembled WGS sequence"/>
</dbReference>
<evidence type="ECO:0000256" key="1">
    <source>
        <dbReference type="ARBA" id="ARBA00005336"/>
    </source>
</evidence>
<dbReference type="GO" id="GO:0046556">
    <property type="term" value="F:alpha-L-arabinofuranosidase activity"/>
    <property type="evidence" value="ECO:0007669"/>
    <property type="project" value="TreeGrafter"/>
</dbReference>
<dbReference type="InterPro" id="IPR017853">
    <property type="entry name" value="GH"/>
</dbReference>
<dbReference type="GO" id="GO:0045493">
    <property type="term" value="P:xylan catabolic process"/>
    <property type="evidence" value="ECO:0007669"/>
    <property type="project" value="InterPro"/>
</dbReference>
<dbReference type="GO" id="GO:0031222">
    <property type="term" value="P:arabinan catabolic process"/>
    <property type="evidence" value="ECO:0007669"/>
    <property type="project" value="TreeGrafter"/>
</dbReference>
<comment type="caution">
    <text evidence="4">The sequence shown here is derived from an EMBL/GenBank/DDBJ whole genome shotgun (WGS) entry which is preliminary data.</text>
</comment>
<name>A0AA42C8T7_9BACT</name>
<organism evidence="4 6">
    <name type="scientific">Gaoshiqia sediminis</name>
    <dbReference type="NCBI Taxonomy" id="2986998"/>
    <lineage>
        <taxon>Bacteria</taxon>
        <taxon>Pseudomonadati</taxon>
        <taxon>Bacteroidota</taxon>
        <taxon>Bacteroidia</taxon>
        <taxon>Marinilabiliales</taxon>
        <taxon>Prolixibacteraceae</taxon>
        <taxon>Gaoshiqia</taxon>
    </lineage>
</organism>
<evidence type="ECO:0000259" key="3">
    <source>
        <dbReference type="Pfam" id="PF00933"/>
    </source>
</evidence>
<feature type="non-terminal residue" evidence="4">
    <location>
        <position position="108"/>
    </location>
</feature>
<dbReference type="InterPro" id="IPR001764">
    <property type="entry name" value="Glyco_hydro_3_N"/>
</dbReference>
<dbReference type="PANTHER" id="PTHR42721">
    <property type="entry name" value="SUGAR HYDROLASE-RELATED"/>
    <property type="match status" value="1"/>
</dbReference>
<dbReference type="EMBL" id="JAPAAF010000150">
    <property type="protein sequence ID" value="MCW0485089.1"/>
    <property type="molecule type" value="Genomic_DNA"/>
</dbReference>
<keyword evidence="2 4" id="KW-0378">Hydrolase</keyword>
<evidence type="ECO:0000313" key="5">
    <source>
        <dbReference type="EMBL" id="MCW0485090.1"/>
    </source>
</evidence>
<dbReference type="Gene3D" id="3.20.20.300">
    <property type="entry name" value="Glycoside hydrolase, family 3, N-terminal domain"/>
    <property type="match status" value="1"/>
</dbReference>
<reference evidence="4" key="1">
    <citation type="submission" date="2022-10" db="EMBL/GenBank/DDBJ databases">
        <title>Gaoshiqiia sediminis gen. nov., sp. nov., isolated from coastal sediment.</title>
        <authorList>
            <person name="Yu W.X."/>
            <person name="Mu D.S."/>
            <person name="Du J.Z."/>
            <person name="Liang Y.Q."/>
        </authorList>
    </citation>
    <scope>NUCLEOTIDE SEQUENCE</scope>
    <source>
        <strain evidence="4">A06</strain>
    </source>
</reference>
<dbReference type="InterPro" id="IPR036962">
    <property type="entry name" value="Glyco_hydro_3_N_sf"/>
</dbReference>